<accession>N1QJ45</accession>
<dbReference type="GO" id="GO:0003677">
    <property type="term" value="F:DNA binding"/>
    <property type="evidence" value="ECO:0007669"/>
    <property type="project" value="InterPro"/>
</dbReference>
<dbReference type="eggNOG" id="ENOG502QU1D">
    <property type="taxonomic scope" value="Eukaryota"/>
</dbReference>
<keyword evidence="9" id="KW-1185">Reference proteome</keyword>
<evidence type="ECO:0000256" key="3">
    <source>
        <dbReference type="ARBA" id="ARBA00023015"/>
    </source>
</evidence>
<dbReference type="CDD" id="cd12148">
    <property type="entry name" value="fungal_TF_MHR"/>
    <property type="match status" value="1"/>
</dbReference>
<dbReference type="Gene3D" id="4.10.240.10">
    <property type="entry name" value="Zn(2)-C6 fungal-type DNA-binding domain"/>
    <property type="match status" value="1"/>
</dbReference>
<dbReference type="GO" id="GO:0008270">
    <property type="term" value="F:zinc ion binding"/>
    <property type="evidence" value="ECO:0007669"/>
    <property type="project" value="InterPro"/>
</dbReference>
<dbReference type="InterPro" id="IPR001138">
    <property type="entry name" value="Zn2Cys6_DnaBD"/>
</dbReference>
<dbReference type="InterPro" id="IPR007219">
    <property type="entry name" value="XnlR_reg_dom"/>
</dbReference>
<dbReference type="InterPro" id="IPR050815">
    <property type="entry name" value="TF_fung"/>
</dbReference>
<organism evidence="8 9">
    <name type="scientific">Sphaerulina musiva (strain SO2202)</name>
    <name type="common">Poplar stem canker fungus</name>
    <name type="synonym">Septoria musiva</name>
    <dbReference type="NCBI Taxonomy" id="692275"/>
    <lineage>
        <taxon>Eukaryota</taxon>
        <taxon>Fungi</taxon>
        <taxon>Dikarya</taxon>
        <taxon>Ascomycota</taxon>
        <taxon>Pezizomycotina</taxon>
        <taxon>Dothideomycetes</taxon>
        <taxon>Dothideomycetidae</taxon>
        <taxon>Mycosphaerellales</taxon>
        <taxon>Mycosphaerellaceae</taxon>
        <taxon>Sphaerulina</taxon>
    </lineage>
</organism>
<reference evidence="8 9" key="1">
    <citation type="journal article" date="2012" name="PLoS Pathog.">
        <title>Diverse lifestyles and strategies of plant pathogenesis encoded in the genomes of eighteen Dothideomycetes fungi.</title>
        <authorList>
            <person name="Ohm R.A."/>
            <person name="Feau N."/>
            <person name="Henrissat B."/>
            <person name="Schoch C.L."/>
            <person name="Horwitz B.A."/>
            <person name="Barry K.W."/>
            <person name="Condon B.J."/>
            <person name="Copeland A.C."/>
            <person name="Dhillon B."/>
            <person name="Glaser F."/>
            <person name="Hesse C.N."/>
            <person name="Kosti I."/>
            <person name="LaButti K."/>
            <person name="Lindquist E.A."/>
            <person name="Lucas S."/>
            <person name="Salamov A.A."/>
            <person name="Bradshaw R.E."/>
            <person name="Ciuffetti L."/>
            <person name="Hamelin R.C."/>
            <person name="Kema G.H.J."/>
            <person name="Lawrence C."/>
            <person name="Scott J.A."/>
            <person name="Spatafora J.W."/>
            <person name="Turgeon B.G."/>
            <person name="de Wit P.J.G.M."/>
            <person name="Zhong S."/>
            <person name="Goodwin S.B."/>
            <person name="Grigoriev I.V."/>
        </authorList>
    </citation>
    <scope>NUCLEOTIDE SEQUENCE [LARGE SCALE GENOMIC DNA]</scope>
    <source>
        <strain evidence="8 9">SO2202</strain>
    </source>
</reference>
<keyword evidence="4" id="KW-0804">Transcription</keyword>
<comment type="subcellular location">
    <subcellularLocation>
        <location evidence="1">Nucleus</location>
    </subcellularLocation>
</comment>
<dbReference type="SUPFAM" id="SSF57701">
    <property type="entry name" value="Zn2/Cys6 DNA-binding domain"/>
    <property type="match status" value="1"/>
</dbReference>
<name>N1QJ45_SPHMS</name>
<dbReference type="PANTHER" id="PTHR47338">
    <property type="entry name" value="ZN(II)2CYS6 TRANSCRIPTION FACTOR (EUROFUNG)-RELATED"/>
    <property type="match status" value="1"/>
</dbReference>
<keyword evidence="5" id="KW-0539">Nucleus</keyword>
<dbReference type="STRING" id="692275.N1QJ45"/>
<dbReference type="HOGENOM" id="CLU_008335_0_0_1"/>
<dbReference type="Proteomes" id="UP000016931">
    <property type="component" value="Unassembled WGS sequence"/>
</dbReference>
<evidence type="ECO:0000256" key="6">
    <source>
        <dbReference type="SAM" id="MobiDB-lite"/>
    </source>
</evidence>
<feature type="compositionally biased region" description="Basic and acidic residues" evidence="6">
    <location>
        <begin position="150"/>
        <end position="169"/>
    </location>
</feature>
<evidence type="ECO:0000256" key="5">
    <source>
        <dbReference type="ARBA" id="ARBA00023242"/>
    </source>
</evidence>
<evidence type="ECO:0000256" key="4">
    <source>
        <dbReference type="ARBA" id="ARBA00023163"/>
    </source>
</evidence>
<feature type="region of interest" description="Disordered" evidence="6">
    <location>
        <begin position="112"/>
        <end position="187"/>
    </location>
</feature>
<evidence type="ECO:0000256" key="2">
    <source>
        <dbReference type="ARBA" id="ARBA00022723"/>
    </source>
</evidence>
<evidence type="ECO:0000313" key="9">
    <source>
        <dbReference type="Proteomes" id="UP000016931"/>
    </source>
</evidence>
<keyword evidence="2" id="KW-0479">Metal-binding</keyword>
<gene>
    <name evidence="8" type="ORF">SEPMUDRAFT_67121</name>
</gene>
<dbReference type="SMART" id="SM00066">
    <property type="entry name" value="GAL4"/>
    <property type="match status" value="1"/>
</dbReference>
<dbReference type="GO" id="GO:0000981">
    <property type="term" value="F:DNA-binding transcription factor activity, RNA polymerase II-specific"/>
    <property type="evidence" value="ECO:0007669"/>
    <property type="project" value="InterPro"/>
</dbReference>
<dbReference type="PANTHER" id="PTHR47338:SF11">
    <property type="entry name" value="ZN(II)2CYS6 TRANSCRIPTION FACTOR (EUROFUNG)"/>
    <property type="match status" value="1"/>
</dbReference>
<dbReference type="GO" id="GO:0006351">
    <property type="term" value="P:DNA-templated transcription"/>
    <property type="evidence" value="ECO:0007669"/>
    <property type="project" value="InterPro"/>
</dbReference>
<keyword evidence="3" id="KW-0805">Transcription regulation</keyword>
<dbReference type="OMA" id="MLLYSMM"/>
<feature type="compositionally biased region" description="Low complexity" evidence="6">
    <location>
        <begin position="118"/>
        <end position="129"/>
    </location>
</feature>
<feature type="compositionally biased region" description="Basic and acidic residues" evidence="6">
    <location>
        <begin position="1"/>
        <end position="10"/>
    </location>
</feature>
<dbReference type="PROSITE" id="PS00463">
    <property type="entry name" value="ZN2_CY6_FUNGAL_1"/>
    <property type="match status" value="1"/>
</dbReference>
<proteinExistence type="predicted"/>
<evidence type="ECO:0000313" key="8">
    <source>
        <dbReference type="EMBL" id="EMF11815.1"/>
    </source>
</evidence>
<dbReference type="GeneID" id="27906913"/>
<dbReference type="EMBL" id="KB456265">
    <property type="protein sequence ID" value="EMF11815.1"/>
    <property type="molecule type" value="Genomic_DNA"/>
</dbReference>
<dbReference type="OrthoDB" id="5426798at2759"/>
<evidence type="ECO:0000256" key="1">
    <source>
        <dbReference type="ARBA" id="ARBA00004123"/>
    </source>
</evidence>
<dbReference type="Pfam" id="PF04082">
    <property type="entry name" value="Fungal_trans"/>
    <property type="match status" value="1"/>
</dbReference>
<dbReference type="GO" id="GO:0005634">
    <property type="term" value="C:nucleus"/>
    <property type="evidence" value="ECO:0007669"/>
    <property type="project" value="UniProtKB-SubCell"/>
</dbReference>
<dbReference type="AlphaFoldDB" id="N1QJ45"/>
<protein>
    <recommendedName>
        <fullName evidence="7">Zn(2)-C6 fungal-type domain-containing protein</fullName>
    </recommendedName>
</protein>
<feature type="domain" description="Zn(2)-C6 fungal-type" evidence="7">
    <location>
        <begin position="85"/>
        <end position="115"/>
    </location>
</feature>
<evidence type="ECO:0000259" key="7">
    <source>
        <dbReference type="PROSITE" id="PS50048"/>
    </source>
</evidence>
<dbReference type="InterPro" id="IPR036864">
    <property type="entry name" value="Zn2-C6_fun-type_DNA-bd_sf"/>
</dbReference>
<feature type="region of interest" description="Disordered" evidence="6">
    <location>
        <begin position="1"/>
        <end position="30"/>
    </location>
</feature>
<sequence length="715" mass="79602">MTLGPEEHHYRTPTGPLSRPSSDNYGPAGPECSKKYLGIRELPGEGTFHLYEGGYRIPTHVDGETVNPAWGLTKANKPRKRLAMACLDCREKKIKCEPGASSCLQCEKAKRPCRKAPSHQSQSETSSGSVWPTGTGSPPGKSVSASSPHQGEDMEHEMASKRRTMDEHSPSGIPNKRHRSASPIYGGNGAVAPPVTMPYHQTSPTATRPQGRGLSWAEDPFAVDPDVTLQVLEHFFQDVNNATYGIFPRHHFLGWVRACPEKSRDEKLLLYAMLAIGSRFAEDTHAAFGKQCAHVAADALRNTQGQNSIAVVQGRLLLGLYHYAKGANETAWELIAAGVSAALYLRYNTEDGCSRHDTNGRSDFGLSTEQLIECKRRTLWSAFMMDRYCGSRCTLINPKDIFLRLPCLDDSFERGVQSEAPHYDNGIIDPAMANVTPASPISPMGWLCLMAALWGEVVDFVYRAPHRSSVTYQDAYERFYAQTSAVLQNWLSRLPEQLRLSRDNVERSIKGGYSGPYVLMHLLYHLSWVKMNRFVRHALIAGSVTRNIRATQHHSHELLQVMNTLRAAKWDMAEKDGHIASFSFTTPFAGYAILAAIDVVGAGGLDLQLKSTLDLISCGLESLRELARYWDSARDQDKACEKRYYQIHNVLKHPFTARSGCWLGREWGVHSSLEKEFSEEDDCIYGADDRLYFDALREDDPTSGKTPSNAGQRTV</sequence>
<dbReference type="CDD" id="cd00067">
    <property type="entry name" value="GAL4"/>
    <property type="match status" value="1"/>
</dbReference>
<dbReference type="RefSeq" id="XP_016759936.1">
    <property type="nucleotide sequence ID" value="XM_016909776.1"/>
</dbReference>
<dbReference type="PROSITE" id="PS50048">
    <property type="entry name" value="ZN2_CY6_FUNGAL_2"/>
    <property type="match status" value="1"/>
</dbReference>